<dbReference type="Proteomes" id="UP000095283">
    <property type="component" value="Unplaced"/>
</dbReference>
<dbReference type="WBParaSite" id="Hba_07559">
    <property type="protein sequence ID" value="Hba_07559"/>
    <property type="gene ID" value="Hba_07559"/>
</dbReference>
<keyword evidence="1" id="KW-1185">Reference proteome</keyword>
<reference evidence="2" key="1">
    <citation type="submission" date="2016-11" db="UniProtKB">
        <authorList>
            <consortium name="WormBaseParasite"/>
        </authorList>
    </citation>
    <scope>IDENTIFICATION</scope>
</reference>
<sequence>MEFGAAPIHKLVQLCEAERAHLPLIIQRDTWRAEILPLQGRGLAIALKMTVRYIDISRLPNFRKIRNREIKNSERGRSAPLLFLLYLNGPQRSSGGNRKTPGLIHLMRSGAYSRNHMNETVFGRKSLDRNKSQRNG</sequence>
<proteinExistence type="predicted"/>
<evidence type="ECO:0000313" key="2">
    <source>
        <dbReference type="WBParaSite" id="Hba_07559"/>
    </source>
</evidence>
<evidence type="ECO:0000313" key="1">
    <source>
        <dbReference type="Proteomes" id="UP000095283"/>
    </source>
</evidence>
<protein>
    <submittedName>
        <fullName evidence="2">DNA_LIGASE_A3 domain-containing protein</fullName>
    </submittedName>
</protein>
<accession>A0A1I7WR37</accession>
<organism evidence="1 2">
    <name type="scientific">Heterorhabditis bacteriophora</name>
    <name type="common">Entomopathogenic nematode worm</name>
    <dbReference type="NCBI Taxonomy" id="37862"/>
    <lineage>
        <taxon>Eukaryota</taxon>
        <taxon>Metazoa</taxon>
        <taxon>Ecdysozoa</taxon>
        <taxon>Nematoda</taxon>
        <taxon>Chromadorea</taxon>
        <taxon>Rhabditida</taxon>
        <taxon>Rhabditina</taxon>
        <taxon>Rhabditomorpha</taxon>
        <taxon>Strongyloidea</taxon>
        <taxon>Heterorhabditidae</taxon>
        <taxon>Heterorhabditis</taxon>
    </lineage>
</organism>
<dbReference type="AlphaFoldDB" id="A0A1I7WR37"/>
<name>A0A1I7WR37_HETBA</name>